<dbReference type="PROSITE" id="PS50011">
    <property type="entry name" value="PROTEIN_KINASE_DOM"/>
    <property type="match status" value="1"/>
</dbReference>
<dbReference type="AlphaFoldDB" id="A0A822AEQ6"/>
<dbReference type="InterPro" id="IPR011009">
    <property type="entry name" value="Kinase-like_dom_sf"/>
</dbReference>
<dbReference type="Proteomes" id="UP000663873">
    <property type="component" value="Unassembled WGS sequence"/>
</dbReference>
<dbReference type="EMBL" id="CAJOBP010108117">
    <property type="protein sequence ID" value="CAF4994992.1"/>
    <property type="molecule type" value="Genomic_DNA"/>
</dbReference>
<sequence length="51" mass="6037">IREIDNKEFAVKIIDRDKAPSDFVSKFLPRELDIIRTLDHPNIIKVNFKNN</sequence>
<dbReference type="SUPFAM" id="SSF56112">
    <property type="entry name" value="Protein kinase-like (PK-like)"/>
    <property type="match status" value="1"/>
</dbReference>
<dbReference type="GO" id="GO:0004672">
    <property type="term" value="F:protein kinase activity"/>
    <property type="evidence" value="ECO:0007669"/>
    <property type="project" value="InterPro"/>
</dbReference>
<feature type="domain" description="Protein kinase" evidence="1">
    <location>
        <begin position="1"/>
        <end position="51"/>
    </location>
</feature>
<protein>
    <recommendedName>
        <fullName evidence="1">Protein kinase domain-containing protein</fullName>
    </recommendedName>
</protein>
<evidence type="ECO:0000313" key="2">
    <source>
        <dbReference type="EMBL" id="CAF4994992.1"/>
    </source>
</evidence>
<feature type="non-terminal residue" evidence="2">
    <location>
        <position position="1"/>
    </location>
</feature>
<proteinExistence type="predicted"/>
<comment type="caution">
    <text evidence="2">The sequence shown here is derived from an EMBL/GenBank/DDBJ whole genome shotgun (WGS) entry which is preliminary data.</text>
</comment>
<evidence type="ECO:0000259" key="1">
    <source>
        <dbReference type="PROSITE" id="PS50011"/>
    </source>
</evidence>
<organism evidence="2 3">
    <name type="scientific">Rotaria socialis</name>
    <dbReference type="NCBI Taxonomy" id="392032"/>
    <lineage>
        <taxon>Eukaryota</taxon>
        <taxon>Metazoa</taxon>
        <taxon>Spiralia</taxon>
        <taxon>Gnathifera</taxon>
        <taxon>Rotifera</taxon>
        <taxon>Eurotatoria</taxon>
        <taxon>Bdelloidea</taxon>
        <taxon>Philodinida</taxon>
        <taxon>Philodinidae</taxon>
        <taxon>Rotaria</taxon>
    </lineage>
</organism>
<dbReference type="Gene3D" id="3.30.200.20">
    <property type="entry name" value="Phosphorylase Kinase, domain 1"/>
    <property type="match status" value="1"/>
</dbReference>
<dbReference type="GO" id="GO:0005524">
    <property type="term" value="F:ATP binding"/>
    <property type="evidence" value="ECO:0007669"/>
    <property type="project" value="InterPro"/>
</dbReference>
<dbReference type="InterPro" id="IPR000719">
    <property type="entry name" value="Prot_kinase_dom"/>
</dbReference>
<keyword evidence="3" id="KW-1185">Reference proteome</keyword>
<evidence type="ECO:0000313" key="3">
    <source>
        <dbReference type="Proteomes" id="UP000663873"/>
    </source>
</evidence>
<accession>A0A822AEQ6</accession>
<reference evidence="2" key="1">
    <citation type="submission" date="2021-02" db="EMBL/GenBank/DDBJ databases">
        <authorList>
            <person name="Nowell W R."/>
        </authorList>
    </citation>
    <scope>NUCLEOTIDE SEQUENCE</scope>
</reference>
<gene>
    <name evidence="2" type="ORF">UJA718_LOCUS50034</name>
</gene>
<name>A0A822AEQ6_9BILA</name>